<dbReference type="PANTHER" id="PTHR11003">
    <property type="entry name" value="POTASSIUM CHANNEL, SUBFAMILY K"/>
    <property type="match status" value="1"/>
</dbReference>
<evidence type="ECO:0000313" key="13">
    <source>
        <dbReference type="Proteomes" id="UP001174691"/>
    </source>
</evidence>
<evidence type="ECO:0000256" key="5">
    <source>
        <dbReference type="ARBA" id="ARBA00023065"/>
    </source>
</evidence>
<name>A0AA38SM87_9PEZI</name>
<evidence type="ECO:0000256" key="8">
    <source>
        <dbReference type="RuleBase" id="RU003857"/>
    </source>
</evidence>
<evidence type="ECO:0000256" key="6">
    <source>
        <dbReference type="ARBA" id="ARBA00023136"/>
    </source>
</evidence>
<feature type="region of interest" description="Disordered" evidence="9">
    <location>
        <begin position="1"/>
        <end position="28"/>
    </location>
</feature>
<feature type="domain" description="Potassium channel" evidence="11">
    <location>
        <begin position="340"/>
        <end position="389"/>
    </location>
</feature>
<dbReference type="GO" id="GO:0015271">
    <property type="term" value="F:outward rectifier potassium channel activity"/>
    <property type="evidence" value="ECO:0007669"/>
    <property type="project" value="TreeGrafter"/>
</dbReference>
<evidence type="ECO:0000313" key="12">
    <source>
        <dbReference type="EMBL" id="KAJ9165412.1"/>
    </source>
</evidence>
<evidence type="ECO:0000256" key="3">
    <source>
        <dbReference type="ARBA" id="ARBA00022692"/>
    </source>
</evidence>
<reference evidence="12" key="1">
    <citation type="submission" date="2022-07" db="EMBL/GenBank/DDBJ databases">
        <title>Fungi with potential for degradation of polypropylene.</title>
        <authorList>
            <person name="Gostincar C."/>
        </authorList>
    </citation>
    <scope>NUCLEOTIDE SEQUENCE</scope>
    <source>
        <strain evidence="12">EXF-13287</strain>
    </source>
</reference>
<dbReference type="GO" id="GO:0022841">
    <property type="term" value="F:potassium ion leak channel activity"/>
    <property type="evidence" value="ECO:0007669"/>
    <property type="project" value="TreeGrafter"/>
</dbReference>
<dbReference type="EMBL" id="JANBVN010000004">
    <property type="protein sequence ID" value="KAJ9165412.1"/>
    <property type="molecule type" value="Genomic_DNA"/>
</dbReference>
<feature type="transmembrane region" description="Helical" evidence="10">
    <location>
        <begin position="330"/>
        <end position="352"/>
    </location>
</feature>
<keyword evidence="2 8" id="KW-0813">Transport</keyword>
<feature type="domain" description="Potassium channel" evidence="11">
    <location>
        <begin position="220"/>
        <end position="291"/>
    </location>
</feature>
<dbReference type="AlphaFoldDB" id="A0AA38SM87"/>
<feature type="transmembrane region" description="Helical" evidence="10">
    <location>
        <begin position="52"/>
        <end position="76"/>
    </location>
</feature>
<sequence>MGKGGTLSGPSSQHLQDAAVEPPPQGGTSQNCCLSAQYPPLQLSYWWSAASVFPMVAGALGPVALAFSICALVVPWQQYPPANAETDNTQFVEDPPWLTTVNAIQLAAAAIANLFLLMNMGRQIRFTIAQPITIAGWYISVICLVTLLSIVSGPRLKDAGHPEQDFVRSQAFYYALWAAILYFVDALLMSVTFWGSLSGHYSKNFNLTPSQRMLMVQSLIFVVHLLLGALVFSNIENWQYLDAVYWADATILTVGFGDFPVTSDLGRALLFPYALLGIVILGLIIASIRGIIVERPGTDDNMALDKLERRRLEFELIRKIERRAAFRQKWLAFVTSACVWFLLLFVGAAIFWKCEKPYQGWTYYDSYYFCYVSLTTIGYGDLTPVSNAGNQRASMPFVALCIAD</sequence>
<evidence type="ECO:0000256" key="7">
    <source>
        <dbReference type="ARBA" id="ARBA00023303"/>
    </source>
</evidence>
<evidence type="ECO:0000259" key="11">
    <source>
        <dbReference type="Pfam" id="PF07885"/>
    </source>
</evidence>
<dbReference type="InterPro" id="IPR013099">
    <property type="entry name" value="K_chnl_dom"/>
</dbReference>
<feature type="transmembrane region" description="Helical" evidence="10">
    <location>
        <begin position="96"/>
        <end position="116"/>
    </location>
</feature>
<gene>
    <name evidence="12" type="ORF">NKR19_g417</name>
</gene>
<keyword evidence="7 8" id="KW-0407">Ion channel</keyword>
<dbReference type="PANTHER" id="PTHR11003:SF342">
    <property type="entry name" value="OUTWARD-RECTIFIER POTASSIUM CHANNEL TOK1"/>
    <property type="match status" value="1"/>
</dbReference>
<comment type="similarity">
    <text evidence="8">Belongs to the two pore domain potassium channel (TC 1.A.1.8) family.</text>
</comment>
<keyword evidence="13" id="KW-1185">Reference proteome</keyword>
<comment type="caution">
    <text evidence="12">The sequence shown here is derived from an EMBL/GenBank/DDBJ whole genome shotgun (WGS) entry which is preliminary data.</text>
</comment>
<comment type="subcellular location">
    <subcellularLocation>
        <location evidence="1">Membrane</location>
        <topology evidence="1">Multi-pass membrane protein</topology>
    </subcellularLocation>
</comment>
<evidence type="ECO:0000256" key="2">
    <source>
        <dbReference type="ARBA" id="ARBA00022448"/>
    </source>
</evidence>
<protein>
    <submittedName>
        <fullName evidence="12">Potassium channel</fullName>
    </submittedName>
</protein>
<dbReference type="PRINTS" id="PR01333">
    <property type="entry name" value="2POREKCHANEL"/>
</dbReference>
<dbReference type="Gene3D" id="1.10.287.70">
    <property type="match status" value="2"/>
</dbReference>
<feature type="transmembrane region" description="Helical" evidence="10">
    <location>
        <begin position="128"/>
        <end position="151"/>
    </location>
</feature>
<dbReference type="Pfam" id="PF07885">
    <property type="entry name" value="Ion_trans_2"/>
    <property type="match status" value="2"/>
</dbReference>
<keyword evidence="4 10" id="KW-1133">Transmembrane helix</keyword>
<keyword evidence="3 8" id="KW-0812">Transmembrane</keyword>
<organism evidence="12 13">
    <name type="scientific">Coniochaeta hoffmannii</name>
    <dbReference type="NCBI Taxonomy" id="91930"/>
    <lineage>
        <taxon>Eukaryota</taxon>
        <taxon>Fungi</taxon>
        <taxon>Dikarya</taxon>
        <taxon>Ascomycota</taxon>
        <taxon>Pezizomycotina</taxon>
        <taxon>Sordariomycetes</taxon>
        <taxon>Sordariomycetidae</taxon>
        <taxon>Coniochaetales</taxon>
        <taxon>Coniochaetaceae</taxon>
        <taxon>Coniochaeta</taxon>
    </lineage>
</organism>
<dbReference type="InterPro" id="IPR003280">
    <property type="entry name" value="2pore_dom_K_chnl"/>
</dbReference>
<feature type="transmembrane region" description="Helical" evidence="10">
    <location>
        <begin position="171"/>
        <end position="194"/>
    </location>
</feature>
<evidence type="ECO:0000256" key="4">
    <source>
        <dbReference type="ARBA" id="ARBA00022989"/>
    </source>
</evidence>
<feature type="transmembrane region" description="Helical" evidence="10">
    <location>
        <begin position="214"/>
        <end position="235"/>
    </location>
</feature>
<dbReference type="GO" id="GO:0030322">
    <property type="term" value="P:stabilization of membrane potential"/>
    <property type="evidence" value="ECO:0007669"/>
    <property type="project" value="TreeGrafter"/>
</dbReference>
<feature type="transmembrane region" description="Helical" evidence="10">
    <location>
        <begin position="270"/>
        <end position="292"/>
    </location>
</feature>
<dbReference type="GO" id="GO:0005886">
    <property type="term" value="C:plasma membrane"/>
    <property type="evidence" value="ECO:0007669"/>
    <property type="project" value="TreeGrafter"/>
</dbReference>
<evidence type="ECO:0000256" key="1">
    <source>
        <dbReference type="ARBA" id="ARBA00004141"/>
    </source>
</evidence>
<keyword evidence="6 10" id="KW-0472">Membrane</keyword>
<keyword evidence="5 8" id="KW-0406">Ion transport</keyword>
<dbReference type="SUPFAM" id="SSF81324">
    <property type="entry name" value="Voltage-gated potassium channels"/>
    <property type="match status" value="2"/>
</dbReference>
<proteinExistence type="inferred from homology"/>
<evidence type="ECO:0000256" key="9">
    <source>
        <dbReference type="SAM" id="MobiDB-lite"/>
    </source>
</evidence>
<dbReference type="Proteomes" id="UP001174691">
    <property type="component" value="Unassembled WGS sequence"/>
</dbReference>
<evidence type="ECO:0000256" key="10">
    <source>
        <dbReference type="SAM" id="Phobius"/>
    </source>
</evidence>
<accession>A0AA38SM87</accession>